<organism evidence="2">
    <name type="scientific">bioreactor metagenome</name>
    <dbReference type="NCBI Taxonomy" id="1076179"/>
    <lineage>
        <taxon>unclassified sequences</taxon>
        <taxon>metagenomes</taxon>
        <taxon>ecological metagenomes</taxon>
    </lineage>
</organism>
<gene>
    <name evidence="2" type="ORF">SDC9_157623</name>
</gene>
<keyword evidence="1" id="KW-0812">Transmembrane</keyword>
<dbReference type="AlphaFoldDB" id="A0A645F7I2"/>
<dbReference type="EMBL" id="VSSQ01056471">
    <property type="protein sequence ID" value="MPN10328.1"/>
    <property type="molecule type" value="Genomic_DNA"/>
</dbReference>
<keyword evidence="1" id="KW-1133">Transmembrane helix</keyword>
<name>A0A645F7I2_9ZZZZ</name>
<reference evidence="2" key="1">
    <citation type="submission" date="2019-08" db="EMBL/GenBank/DDBJ databases">
        <authorList>
            <person name="Kucharzyk K."/>
            <person name="Murdoch R.W."/>
            <person name="Higgins S."/>
            <person name="Loffler F."/>
        </authorList>
    </citation>
    <scope>NUCLEOTIDE SEQUENCE</scope>
</reference>
<evidence type="ECO:0000256" key="1">
    <source>
        <dbReference type="SAM" id="Phobius"/>
    </source>
</evidence>
<evidence type="ECO:0000313" key="2">
    <source>
        <dbReference type="EMBL" id="MPN10328.1"/>
    </source>
</evidence>
<comment type="caution">
    <text evidence="2">The sequence shown here is derived from an EMBL/GenBank/DDBJ whole genome shotgun (WGS) entry which is preliminary data.</text>
</comment>
<accession>A0A645F7I2</accession>
<protein>
    <submittedName>
        <fullName evidence="2">Uncharacterized protein</fullName>
    </submittedName>
</protein>
<keyword evidence="1" id="KW-0472">Membrane</keyword>
<feature type="transmembrane region" description="Helical" evidence="1">
    <location>
        <begin position="6"/>
        <end position="27"/>
    </location>
</feature>
<proteinExistence type="predicted"/>
<sequence>MSIGLITDGLAIIGIPYAIASLIRLYLDVAAGVFP</sequence>